<dbReference type="InterPro" id="IPR001296">
    <property type="entry name" value="Glyco_trans_1"/>
</dbReference>
<evidence type="ECO:0000313" key="4">
    <source>
        <dbReference type="Proteomes" id="UP000541857"/>
    </source>
</evidence>
<name>A0A7W2M651_9FLAO</name>
<dbReference type="PANTHER" id="PTHR46401">
    <property type="entry name" value="GLYCOSYLTRANSFERASE WBBK-RELATED"/>
    <property type="match status" value="1"/>
</dbReference>
<dbReference type="Pfam" id="PF00534">
    <property type="entry name" value="Glycos_transf_1"/>
    <property type="match status" value="1"/>
</dbReference>
<accession>A0A7W2M651</accession>
<dbReference type="Gene3D" id="3.40.50.2000">
    <property type="entry name" value="Glycogen Phosphorylase B"/>
    <property type="match status" value="2"/>
</dbReference>
<evidence type="ECO:0000256" key="1">
    <source>
        <dbReference type="ARBA" id="ARBA00022679"/>
    </source>
</evidence>
<proteinExistence type="predicted"/>
<dbReference type="Proteomes" id="UP000541857">
    <property type="component" value="Unassembled WGS sequence"/>
</dbReference>
<dbReference type="GO" id="GO:0016757">
    <property type="term" value="F:glycosyltransferase activity"/>
    <property type="evidence" value="ECO:0007669"/>
    <property type="project" value="InterPro"/>
</dbReference>
<dbReference type="AlphaFoldDB" id="A0A7W2M651"/>
<dbReference type="GO" id="GO:0009103">
    <property type="term" value="P:lipopolysaccharide biosynthetic process"/>
    <property type="evidence" value="ECO:0007669"/>
    <property type="project" value="TreeGrafter"/>
</dbReference>
<gene>
    <name evidence="3" type="ORF">H3Z82_11700</name>
</gene>
<protein>
    <submittedName>
        <fullName evidence="3">Glycosyltransferase</fullName>
    </submittedName>
</protein>
<keyword evidence="1 3" id="KW-0808">Transferase</keyword>
<feature type="domain" description="Glycosyl transferase family 1" evidence="2">
    <location>
        <begin position="214"/>
        <end position="366"/>
    </location>
</feature>
<evidence type="ECO:0000313" key="3">
    <source>
        <dbReference type="EMBL" id="MBA6153394.1"/>
    </source>
</evidence>
<comment type="caution">
    <text evidence="3">The sequence shown here is derived from an EMBL/GenBank/DDBJ whole genome shotgun (WGS) entry which is preliminary data.</text>
</comment>
<sequence>MEAILILTHRFQRDRNGNVFTINHVESNLIWDRYLKVFTHLTVLARIQEVEEEVDERFLISQKNISFVAIPYFVGPKEFIKNYFKINKTLAKLIRRDRAYICRLPNMSGNLLIKHLRRKNIPYVVELVADPWDVYSAGSLKKSMNPFFLTFNKYRSLFTLRKSVRNAKGVIYVTEYILQKRYPAQKKAITTHASNVVLKKKSFSNKPLELSTPPNVFKICSIGSLEQLYKSPDIVLKAIKKIRDLGKNVQLTWLGGGFHKSSMIQLSKELEISEAVFFKGNVSPEVVFQELENSHLYLQASRTEGLPRAVIEAMAKGLPCIGTRIGGIPELLDEEALIDKDNIDQLVNKVIYFLDNLNALNRQAKKNLEKARTYQYEILEKRREDVYRCLILKKSDKE</sequence>
<dbReference type="SUPFAM" id="SSF53756">
    <property type="entry name" value="UDP-Glycosyltransferase/glycogen phosphorylase"/>
    <property type="match status" value="1"/>
</dbReference>
<organism evidence="3 4">
    <name type="scientific">Gelidibacter maritimus</name>
    <dbReference type="NCBI Taxonomy" id="2761487"/>
    <lineage>
        <taxon>Bacteria</taxon>
        <taxon>Pseudomonadati</taxon>
        <taxon>Bacteroidota</taxon>
        <taxon>Flavobacteriia</taxon>
        <taxon>Flavobacteriales</taxon>
        <taxon>Flavobacteriaceae</taxon>
        <taxon>Gelidibacter</taxon>
    </lineage>
</organism>
<keyword evidence="4" id="KW-1185">Reference proteome</keyword>
<dbReference type="EMBL" id="JACGLT010000008">
    <property type="protein sequence ID" value="MBA6153394.1"/>
    <property type="molecule type" value="Genomic_DNA"/>
</dbReference>
<reference evidence="3 4" key="1">
    <citation type="submission" date="2020-07" db="EMBL/GenBank/DDBJ databases">
        <title>Bacterium isolated from marine sediment.</title>
        <authorList>
            <person name="Shang D."/>
        </authorList>
    </citation>
    <scope>NUCLEOTIDE SEQUENCE [LARGE SCALE GENOMIC DNA]</scope>
    <source>
        <strain evidence="3 4">F6074</strain>
    </source>
</reference>
<evidence type="ECO:0000259" key="2">
    <source>
        <dbReference type="Pfam" id="PF00534"/>
    </source>
</evidence>
<dbReference type="PANTHER" id="PTHR46401:SF2">
    <property type="entry name" value="GLYCOSYLTRANSFERASE WBBK-RELATED"/>
    <property type="match status" value="1"/>
</dbReference>
<dbReference type="RefSeq" id="WP_182205687.1">
    <property type="nucleotide sequence ID" value="NZ_JACGLT010000008.1"/>
</dbReference>